<protein>
    <recommendedName>
        <fullName evidence="4">DUF1440 domain-containing protein</fullName>
    </recommendedName>
</protein>
<proteinExistence type="predicted"/>
<keyword evidence="1" id="KW-0472">Membrane</keyword>
<feature type="transmembrane region" description="Helical" evidence="1">
    <location>
        <begin position="108"/>
        <end position="127"/>
    </location>
</feature>
<evidence type="ECO:0000256" key="1">
    <source>
        <dbReference type="SAM" id="Phobius"/>
    </source>
</evidence>
<feature type="transmembrane region" description="Helical" evidence="1">
    <location>
        <begin position="18"/>
        <end position="40"/>
    </location>
</feature>
<evidence type="ECO:0008006" key="4">
    <source>
        <dbReference type="Google" id="ProtNLM"/>
    </source>
</evidence>
<keyword evidence="1" id="KW-0812">Transmembrane</keyword>
<dbReference type="EMBL" id="JBHSNM010000002">
    <property type="protein sequence ID" value="MFC5569987.1"/>
    <property type="molecule type" value="Genomic_DNA"/>
</dbReference>
<keyword evidence="1" id="KW-1133">Transmembrane helix</keyword>
<feature type="transmembrane region" description="Helical" evidence="1">
    <location>
        <begin position="81"/>
        <end position="101"/>
    </location>
</feature>
<keyword evidence="3" id="KW-1185">Reference proteome</keyword>
<dbReference type="Proteomes" id="UP001596036">
    <property type="component" value="Unassembled WGS sequence"/>
</dbReference>
<organism evidence="2 3">
    <name type="scientific">Lysobacter yangpyeongensis</name>
    <dbReference type="NCBI Taxonomy" id="346182"/>
    <lineage>
        <taxon>Bacteria</taxon>
        <taxon>Pseudomonadati</taxon>
        <taxon>Pseudomonadota</taxon>
        <taxon>Gammaproteobacteria</taxon>
        <taxon>Lysobacterales</taxon>
        <taxon>Lysobacteraceae</taxon>
        <taxon>Lysobacter</taxon>
    </lineage>
</organism>
<name>A0ABW0SLM2_9GAMM</name>
<evidence type="ECO:0000313" key="2">
    <source>
        <dbReference type="EMBL" id="MFC5569987.1"/>
    </source>
</evidence>
<reference evidence="3" key="1">
    <citation type="journal article" date="2019" name="Int. J. Syst. Evol. Microbiol.">
        <title>The Global Catalogue of Microorganisms (GCM) 10K type strain sequencing project: providing services to taxonomists for standard genome sequencing and annotation.</title>
        <authorList>
            <consortium name="The Broad Institute Genomics Platform"/>
            <consortium name="The Broad Institute Genome Sequencing Center for Infectious Disease"/>
            <person name="Wu L."/>
            <person name="Ma J."/>
        </authorList>
    </citation>
    <scope>NUCLEOTIDE SEQUENCE [LARGE SCALE GENOMIC DNA]</scope>
    <source>
        <strain evidence="3">KACC 11407</strain>
    </source>
</reference>
<feature type="transmembrane region" description="Helical" evidence="1">
    <location>
        <begin position="139"/>
        <end position="159"/>
    </location>
</feature>
<evidence type="ECO:0000313" key="3">
    <source>
        <dbReference type="Proteomes" id="UP001596036"/>
    </source>
</evidence>
<gene>
    <name evidence="2" type="ORF">ACFPN1_07950</name>
</gene>
<sequence length="168" mass="17712">MHASASFSPAGLHRVHAIAWPLVLCGGLAIALTDFVYCVLYWSPQGVPPARLLQGIAAGALGRAAFHGGTATALLGAGFQWLIGCGFVLAYALVAMHVRLLREHAARFGIAYGLLLYLLMNGIVVPLSAAPTPKHPQLAWMLLSLPAFAVFGTLAAGFAGQALRTRRR</sequence>
<dbReference type="RefSeq" id="WP_386754314.1">
    <property type="nucleotide sequence ID" value="NZ_JBHSNM010000002.1"/>
</dbReference>
<accession>A0ABW0SLM2</accession>
<comment type="caution">
    <text evidence="2">The sequence shown here is derived from an EMBL/GenBank/DDBJ whole genome shotgun (WGS) entry which is preliminary data.</text>
</comment>